<name>T0SA01_SAPDV</name>
<feature type="transmembrane region" description="Helical" evidence="1">
    <location>
        <begin position="141"/>
        <end position="165"/>
    </location>
</feature>
<reference evidence="2 3" key="1">
    <citation type="submission" date="2012-04" db="EMBL/GenBank/DDBJ databases">
        <title>The Genome Sequence of Saprolegnia declina VS20.</title>
        <authorList>
            <consortium name="The Broad Institute Genome Sequencing Platform"/>
            <person name="Russ C."/>
            <person name="Nusbaum C."/>
            <person name="Tyler B."/>
            <person name="van West P."/>
            <person name="Dieguez-Uribeondo J."/>
            <person name="de Bruijn I."/>
            <person name="Tripathy S."/>
            <person name="Jiang R."/>
            <person name="Young S.K."/>
            <person name="Zeng Q."/>
            <person name="Gargeya S."/>
            <person name="Fitzgerald M."/>
            <person name="Haas B."/>
            <person name="Abouelleil A."/>
            <person name="Alvarado L."/>
            <person name="Arachchi H.M."/>
            <person name="Berlin A."/>
            <person name="Chapman S.B."/>
            <person name="Goldberg J."/>
            <person name="Griggs A."/>
            <person name="Gujja S."/>
            <person name="Hansen M."/>
            <person name="Howarth C."/>
            <person name="Imamovic A."/>
            <person name="Larimer J."/>
            <person name="McCowen C."/>
            <person name="Montmayeur A."/>
            <person name="Murphy C."/>
            <person name="Neiman D."/>
            <person name="Pearson M."/>
            <person name="Priest M."/>
            <person name="Roberts A."/>
            <person name="Saif S."/>
            <person name="Shea T."/>
            <person name="Sisk P."/>
            <person name="Sykes S."/>
            <person name="Wortman J."/>
            <person name="Nusbaum C."/>
            <person name="Birren B."/>
        </authorList>
    </citation>
    <scope>NUCLEOTIDE SEQUENCE [LARGE SCALE GENOMIC DNA]</scope>
    <source>
        <strain evidence="2 3">VS20</strain>
    </source>
</reference>
<evidence type="ECO:0000313" key="2">
    <source>
        <dbReference type="EMBL" id="EQC42133.1"/>
    </source>
</evidence>
<gene>
    <name evidence="2" type="ORF">SDRG_00973</name>
</gene>
<dbReference type="Proteomes" id="UP000030762">
    <property type="component" value="Unassembled WGS sequence"/>
</dbReference>
<keyword evidence="1" id="KW-1133">Transmembrane helix</keyword>
<protein>
    <submittedName>
        <fullName evidence="2">Uncharacterized protein</fullName>
    </submittedName>
</protein>
<dbReference type="AlphaFoldDB" id="T0SA01"/>
<dbReference type="OrthoDB" id="10521305at2759"/>
<dbReference type="RefSeq" id="XP_008604702.1">
    <property type="nucleotide sequence ID" value="XM_008606480.1"/>
</dbReference>
<keyword evidence="1" id="KW-0812">Transmembrane</keyword>
<keyword evidence="1" id="KW-0472">Membrane</keyword>
<keyword evidence="3" id="KW-1185">Reference proteome</keyword>
<evidence type="ECO:0000256" key="1">
    <source>
        <dbReference type="SAM" id="Phobius"/>
    </source>
</evidence>
<dbReference type="VEuPathDB" id="FungiDB:SDRG_00973"/>
<dbReference type="InParanoid" id="T0SA01"/>
<dbReference type="GeneID" id="19941700"/>
<sequence>MKAYISEPLPWMTNVRTDWTAECAVNTTACKERILMLGRNQSQHLRPGGAFAYGPAFDVTRQTVLLDPHSPTPLLLRMPLSQYFSVALRRDTMALDNGALAVNDFGSVLVSRFLRIPVAYTAFWAVNTTTGSVEMYGAMQLPLFTVAFGALKFGMRAVMTTYIVWLM</sequence>
<accession>T0SA01</accession>
<dbReference type="EMBL" id="JH767133">
    <property type="protein sequence ID" value="EQC42133.1"/>
    <property type="molecule type" value="Genomic_DNA"/>
</dbReference>
<evidence type="ECO:0000313" key="3">
    <source>
        <dbReference type="Proteomes" id="UP000030762"/>
    </source>
</evidence>
<organism evidence="2 3">
    <name type="scientific">Saprolegnia diclina (strain VS20)</name>
    <dbReference type="NCBI Taxonomy" id="1156394"/>
    <lineage>
        <taxon>Eukaryota</taxon>
        <taxon>Sar</taxon>
        <taxon>Stramenopiles</taxon>
        <taxon>Oomycota</taxon>
        <taxon>Saprolegniomycetes</taxon>
        <taxon>Saprolegniales</taxon>
        <taxon>Saprolegniaceae</taxon>
        <taxon>Saprolegnia</taxon>
    </lineage>
</organism>
<proteinExistence type="predicted"/>